<comment type="caution">
    <text evidence="2">The sequence shown here is derived from an EMBL/GenBank/DDBJ whole genome shotgun (WGS) entry which is preliminary data.</text>
</comment>
<organism evidence="2 3">
    <name type="scientific">Epilithonimonas xixisoli</name>
    <dbReference type="NCBI Taxonomy" id="1476462"/>
    <lineage>
        <taxon>Bacteria</taxon>
        <taxon>Pseudomonadati</taxon>
        <taxon>Bacteroidota</taxon>
        <taxon>Flavobacteriia</taxon>
        <taxon>Flavobacteriales</taxon>
        <taxon>Weeksellaceae</taxon>
        <taxon>Chryseobacterium group</taxon>
        <taxon>Epilithonimonas</taxon>
    </lineage>
</organism>
<dbReference type="AlphaFoldDB" id="A0A4R8IE21"/>
<name>A0A4R8IE21_9FLAO</name>
<evidence type="ECO:0000313" key="3">
    <source>
        <dbReference type="Proteomes" id="UP000295313"/>
    </source>
</evidence>
<feature type="domain" description="ParB-like N-terminal" evidence="1">
    <location>
        <begin position="18"/>
        <end position="85"/>
    </location>
</feature>
<protein>
    <recommendedName>
        <fullName evidence="1">ParB-like N-terminal domain-containing protein</fullName>
    </recommendedName>
</protein>
<dbReference type="Proteomes" id="UP000295313">
    <property type="component" value="Unassembled WGS sequence"/>
</dbReference>
<dbReference type="Pfam" id="PF02195">
    <property type="entry name" value="ParB_N"/>
    <property type="match status" value="1"/>
</dbReference>
<evidence type="ECO:0000259" key="1">
    <source>
        <dbReference type="Pfam" id="PF02195"/>
    </source>
</evidence>
<evidence type="ECO:0000313" key="2">
    <source>
        <dbReference type="EMBL" id="TDX83958.1"/>
    </source>
</evidence>
<dbReference type="OrthoDB" id="1273118at2"/>
<dbReference type="RefSeq" id="WP_133944011.1">
    <property type="nucleotide sequence ID" value="NZ_SOEO01000002.1"/>
</dbReference>
<dbReference type="InterPro" id="IPR003115">
    <property type="entry name" value="ParB_N"/>
</dbReference>
<dbReference type="EMBL" id="SOEO01000002">
    <property type="protein sequence ID" value="TDX83958.1"/>
    <property type="molecule type" value="Genomic_DNA"/>
</dbReference>
<keyword evidence="3" id="KW-1185">Reference proteome</keyword>
<proteinExistence type="predicted"/>
<gene>
    <name evidence="2" type="ORF">B0I22_1546</name>
</gene>
<reference evidence="2 3" key="1">
    <citation type="submission" date="2019-03" db="EMBL/GenBank/DDBJ databases">
        <title>Genomic Encyclopedia of Type Strains, Phase III (KMG-III): the genomes of soil and plant-associated and newly described type strains.</title>
        <authorList>
            <person name="Whitman W."/>
        </authorList>
    </citation>
    <scope>NUCLEOTIDE SEQUENCE [LARGE SCALE GENOMIC DNA]</scope>
    <source>
        <strain evidence="2 3">CGMCC 1.12802</strain>
    </source>
</reference>
<dbReference type="SUPFAM" id="SSF110849">
    <property type="entry name" value="ParB/Sulfiredoxin"/>
    <property type="match status" value="1"/>
</dbReference>
<accession>A0A4R8IE21</accession>
<sequence length="193" mass="22514">MQVQNIKISKLRFNDGQIDGLPKNPRFIRDYRFEKLVQSLKDDPEMLEIRELIVIPFNDCYLVIGGNMRLRAMRELGFTEAICKVLPEDTPVKKLRAYAIKDNVAYGSDDNDALANEWDAIELEHWGVEFPIFEEPEEEKETLPKADEDNMIAITLTDEEKAEWENAKAYVKLKDDKKSLFKIILRLYEAENN</sequence>
<dbReference type="InterPro" id="IPR036086">
    <property type="entry name" value="ParB/Sulfiredoxin_sf"/>
</dbReference>
<dbReference type="Gene3D" id="3.90.1530.10">
    <property type="entry name" value="Conserved hypothetical protein from pyrococcus furiosus pfu- 392566-001, ParB domain"/>
    <property type="match status" value="1"/>
</dbReference>